<keyword evidence="1" id="KW-0233">DNA recombination</keyword>
<sequence length="713" mass="78511">TGYLLIPQHRAEVEQIFRLGVVPAMSFAGGALDVSFALGALRIFGHFYGLPGDQVYDYMFEDYRHVLLNLDSSLSARGRLALRPVLDLLTALHVGDTEPVGTGVLRGGALGACSYQEWLQMYPQDHVKLLRCLPNLMLLSRSGGPYERAVHFLRDLLQRGNSMAQELWDRLRATGLQSVALILFDHGVRQVDDILPNASALLAAGAQAWQLETLIRGSLEVVPVLPHGRADHPQARPRKRASWAAALEAAQPEKRQASLAALQADVLAATTRSSVDSRVRAWQELCRGGYHSCSLYFGAAVSHQMRTMGTPIGEDVRWTIRDTVRAIKRGLGPAQLKDSFDVELLSLLVPFVKECVAFHLGDPASEVDLALISAWWMLREIEASNARAHHLYLTKDGDFLAHLLVPISKADTVGQLTVRSYSCICRARTERLCPYHAAERHLHRLQLLRDTGVRVDFLFPASDGKPLSKRTIIQAFERVIASAGVPLTRRDESGREIARFHGHTMRVSGTQFLASMGLSVPMIQLQGRWSSRAIDRYVQLAPLLRMPHAIRMARASGGQDGTGTSSASPAAPVQLSGPIVVGSPAPRPAPPPIAPVPAIDLTEDAAGAEAQVTAAEVRTELRRFMKAVLEPKEMLVVQPRRKVCSRHRGAREHERRWALAHLLRLGLWLVIILSHPSGRARGAVAAVQAVFCRTGRRAQLVVFIVFFFVGIRL</sequence>
<dbReference type="EMBL" id="CAJNJA010025494">
    <property type="protein sequence ID" value="CAE7544250.1"/>
    <property type="molecule type" value="Genomic_DNA"/>
</dbReference>
<dbReference type="Proteomes" id="UP000601435">
    <property type="component" value="Unassembled WGS sequence"/>
</dbReference>
<accession>A0A812TVD0</accession>
<dbReference type="AlphaFoldDB" id="A0A812TVD0"/>
<evidence type="ECO:0000313" key="2">
    <source>
        <dbReference type="EMBL" id="CAE7544250.1"/>
    </source>
</evidence>
<protein>
    <submittedName>
        <fullName evidence="2">DNMT3B protein</fullName>
    </submittedName>
</protein>
<evidence type="ECO:0000256" key="1">
    <source>
        <dbReference type="ARBA" id="ARBA00023172"/>
    </source>
</evidence>
<proteinExistence type="predicted"/>
<gene>
    <name evidence="2" type="primary">DNMT3B</name>
    <name evidence="2" type="ORF">SNEC2469_LOCUS15667</name>
</gene>
<dbReference type="SUPFAM" id="SSF56349">
    <property type="entry name" value="DNA breaking-rejoining enzymes"/>
    <property type="match status" value="1"/>
</dbReference>
<dbReference type="GO" id="GO:0003677">
    <property type="term" value="F:DNA binding"/>
    <property type="evidence" value="ECO:0007669"/>
    <property type="project" value="InterPro"/>
</dbReference>
<organism evidence="2 3">
    <name type="scientific">Symbiodinium necroappetens</name>
    <dbReference type="NCBI Taxonomy" id="1628268"/>
    <lineage>
        <taxon>Eukaryota</taxon>
        <taxon>Sar</taxon>
        <taxon>Alveolata</taxon>
        <taxon>Dinophyceae</taxon>
        <taxon>Suessiales</taxon>
        <taxon>Symbiodiniaceae</taxon>
        <taxon>Symbiodinium</taxon>
    </lineage>
</organism>
<evidence type="ECO:0000313" key="3">
    <source>
        <dbReference type="Proteomes" id="UP000601435"/>
    </source>
</evidence>
<dbReference type="GO" id="GO:0006310">
    <property type="term" value="P:DNA recombination"/>
    <property type="evidence" value="ECO:0007669"/>
    <property type="project" value="UniProtKB-KW"/>
</dbReference>
<keyword evidence="3" id="KW-1185">Reference proteome</keyword>
<dbReference type="InterPro" id="IPR013762">
    <property type="entry name" value="Integrase-like_cat_sf"/>
</dbReference>
<dbReference type="Gene3D" id="1.10.443.10">
    <property type="entry name" value="Intergrase catalytic core"/>
    <property type="match status" value="1"/>
</dbReference>
<dbReference type="GO" id="GO:0015074">
    <property type="term" value="P:DNA integration"/>
    <property type="evidence" value="ECO:0007669"/>
    <property type="project" value="InterPro"/>
</dbReference>
<dbReference type="OrthoDB" id="447521at2759"/>
<dbReference type="InterPro" id="IPR011010">
    <property type="entry name" value="DNA_brk_join_enz"/>
</dbReference>
<feature type="non-terminal residue" evidence="2">
    <location>
        <position position="1"/>
    </location>
</feature>
<reference evidence="2" key="1">
    <citation type="submission" date="2021-02" db="EMBL/GenBank/DDBJ databases">
        <authorList>
            <person name="Dougan E. K."/>
            <person name="Rhodes N."/>
            <person name="Thang M."/>
            <person name="Chan C."/>
        </authorList>
    </citation>
    <scope>NUCLEOTIDE SEQUENCE</scope>
</reference>
<name>A0A812TVD0_9DINO</name>
<comment type="caution">
    <text evidence="2">The sequence shown here is derived from an EMBL/GenBank/DDBJ whole genome shotgun (WGS) entry which is preliminary data.</text>
</comment>